<feature type="transmembrane region" description="Helical" evidence="1">
    <location>
        <begin position="126"/>
        <end position="147"/>
    </location>
</feature>
<accession>A0A6J6GKG0</accession>
<organism evidence="2">
    <name type="scientific">freshwater metagenome</name>
    <dbReference type="NCBI Taxonomy" id="449393"/>
    <lineage>
        <taxon>unclassified sequences</taxon>
        <taxon>metagenomes</taxon>
        <taxon>ecological metagenomes</taxon>
    </lineage>
</organism>
<feature type="transmembrane region" description="Helical" evidence="1">
    <location>
        <begin position="95"/>
        <end position="114"/>
    </location>
</feature>
<gene>
    <name evidence="2" type="ORF">UFOPK1827_00657</name>
</gene>
<proteinExistence type="predicted"/>
<dbReference type="InterPro" id="IPR046740">
    <property type="entry name" value="DUF6790"/>
</dbReference>
<evidence type="ECO:0000313" key="2">
    <source>
        <dbReference type="EMBL" id="CAB4601802.1"/>
    </source>
</evidence>
<keyword evidence="1" id="KW-0812">Transmembrane</keyword>
<name>A0A6J6GKG0_9ZZZZ</name>
<feature type="transmembrane region" description="Helical" evidence="1">
    <location>
        <begin position="26"/>
        <end position="47"/>
    </location>
</feature>
<dbReference type="AlphaFoldDB" id="A0A6J6GKG0"/>
<protein>
    <submittedName>
        <fullName evidence="2">Unannotated protein</fullName>
    </submittedName>
</protein>
<keyword evidence="1" id="KW-0472">Membrane</keyword>
<sequence>MILTYIVGGIGLVIGTSTVTKAPADLTLACLLAVGGVGILSFIRHALLHRSDAARMGWDYGKRNNFQIEVGIANLAWGVVALLAVILNWGLTIEAGLFLVEGVYISSVALMTIVSPGGQRRDIGGIVATSAFGAVLLYVGILGMSAAT</sequence>
<keyword evidence="1" id="KW-1133">Transmembrane helix</keyword>
<feature type="transmembrane region" description="Helical" evidence="1">
    <location>
        <begin position="68"/>
        <end position="89"/>
    </location>
</feature>
<dbReference type="EMBL" id="CAEZUO010000021">
    <property type="protein sequence ID" value="CAB4601802.1"/>
    <property type="molecule type" value="Genomic_DNA"/>
</dbReference>
<dbReference type="Pfam" id="PF20589">
    <property type="entry name" value="DUF6790"/>
    <property type="match status" value="1"/>
</dbReference>
<reference evidence="2" key="1">
    <citation type="submission" date="2020-05" db="EMBL/GenBank/DDBJ databases">
        <authorList>
            <person name="Chiriac C."/>
            <person name="Salcher M."/>
            <person name="Ghai R."/>
            <person name="Kavagutti S V."/>
        </authorList>
    </citation>
    <scope>NUCLEOTIDE SEQUENCE</scope>
</reference>
<evidence type="ECO:0000256" key="1">
    <source>
        <dbReference type="SAM" id="Phobius"/>
    </source>
</evidence>